<feature type="non-terminal residue" evidence="1">
    <location>
        <position position="183"/>
    </location>
</feature>
<name>A0ACA9PZZ1_9GLOM</name>
<dbReference type="EMBL" id="CAJVPW010031771">
    <property type="protein sequence ID" value="CAG8727275.1"/>
    <property type="molecule type" value="Genomic_DNA"/>
</dbReference>
<proteinExistence type="predicted"/>
<organism evidence="1 2">
    <name type="scientific">Cetraspora pellucida</name>
    <dbReference type="NCBI Taxonomy" id="1433469"/>
    <lineage>
        <taxon>Eukaryota</taxon>
        <taxon>Fungi</taxon>
        <taxon>Fungi incertae sedis</taxon>
        <taxon>Mucoromycota</taxon>
        <taxon>Glomeromycotina</taxon>
        <taxon>Glomeromycetes</taxon>
        <taxon>Diversisporales</taxon>
        <taxon>Gigasporaceae</taxon>
        <taxon>Cetraspora</taxon>
    </lineage>
</organism>
<sequence length="183" mass="21309">KKVIDITKQHEHCSATINCSWHVNFNNRKNSAQIVCTSLCNNHNHEMNSIVVQTALRFRKLTEEMLKDIEFYIQSAEDIGAKMQYNLLKMKYLRKYVDKKDLSNTIQRFRILSHDKIKTDAVETLQQLIMLKKKNPEWVVIPNINEENRLTALVLEQLNHATNQIIPKTVYTDADPAMGTALR</sequence>
<evidence type="ECO:0000313" key="1">
    <source>
        <dbReference type="EMBL" id="CAG8727275.1"/>
    </source>
</evidence>
<accession>A0ACA9PZZ1</accession>
<dbReference type="Proteomes" id="UP000789366">
    <property type="component" value="Unassembled WGS sequence"/>
</dbReference>
<protein>
    <submittedName>
        <fullName evidence="1">3441_t:CDS:1</fullName>
    </submittedName>
</protein>
<evidence type="ECO:0000313" key="2">
    <source>
        <dbReference type="Proteomes" id="UP000789366"/>
    </source>
</evidence>
<feature type="non-terminal residue" evidence="1">
    <location>
        <position position="1"/>
    </location>
</feature>
<reference evidence="1" key="1">
    <citation type="submission" date="2021-06" db="EMBL/GenBank/DDBJ databases">
        <authorList>
            <person name="Kallberg Y."/>
            <person name="Tangrot J."/>
            <person name="Rosling A."/>
        </authorList>
    </citation>
    <scope>NUCLEOTIDE SEQUENCE</scope>
    <source>
        <strain evidence="1">28 12/20/2015</strain>
    </source>
</reference>
<gene>
    <name evidence="1" type="ORF">SPELUC_LOCUS12846</name>
</gene>
<keyword evidence="2" id="KW-1185">Reference proteome</keyword>
<comment type="caution">
    <text evidence="1">The sequence shown here is derived from an EMBL/GenBank/DDBJ whole genome shotgun (WGS) entry which is preliminary data.</text>
</comment>